<feature type="compositionally biased region" description="Polar residues" evidence="1">
    <location>
        <begin position="1"/>
        <end position="12"/>
    </location>
</feature>
<dbReference type="RefSeq" id="XP_021092896.1">
    <property type="nucleotide sequence ID" value="XM_021237237.1"/>
</dbReference>
<feature type="region of interest" description="Disordered" evidence="1">
    <location>
        <begin position="1"/>
        <end position="47"/>
    </location>
</feature>
<feature type="compositionally biased region" description="Low complexity" evidence="1">
    <location>
        <begin position="23"/>
        <end position="42"/>
    </location>
</feature>
<sequence>MEATRPVSSGTVQREKPTGSADSLVTPTSVPTGSPVSPESVSLGQVAEPPGRNLWEQICEEYEAELPHFPEGYIIKQEAPVTISLLEELVSHDFDTEYYLPDSHSTTISNTPCPQTKSETVNPKTCSPREYLETFIFPVLLPGMAGLLHQAKQEKCFEPTATNPTLPPIDRRGSSNYHTILLERLSAPGNLHPALCLPEGDLIEMQNGGPGGAWSQDHITLATLGIFCQQGTNYPVCMRKLCTLCFLYHFFNEKT</sequence>
<name>A0AAX6R7R2_HETGA</name>
<proteinExistence type="predicted"/>
<keyword evidence="2" id="KW-1185">Reference proteome</keyword>
<dbReference type="PANTHER" id="PTHR34927:SF1">
    <property type="entry name" value="IQ DOMAIN-CONTAINING PROTEIN K"/>
    <property type="match status" value="1"/>
</dbReference>
<gene>
    <name evidence="3" type="primary">Iqck</name>
</gene>
<protein>
    <submittedName>
        <fullName evidence="3">IQ domain-containing protein K isoform X6</fullName>
    </submittedName>
</protein>
<reference evidence="3" key="1">
    <citation type="submission" date="2025-08" db="UniProtKB">
        <authorList>
            <consortium name="RefSeq"/>
        </authorList>
    </citation>
    <scope>IDENTIFICATION</scope>
</reference>
<organism evidence="2 3">
    <name type="scientific">Heterocephalus glaber</name>
    <name type="common">Naked mole rat</name>
    <dbReference type="NCBI Taxonomy" id="10181"/>
    <lineage>
        <taxon>Eukaryota</taxon>
        <taxon>Metazoa</taxon>
        <taxon>Chordata</taxon>
        <taxon>Craniata</taxon>
        <taxon>Vertebrata</taxon>
        <taxon>Euteleostomi</taxon>
        <taxon>Mammalia</taxon>
        <taxon>Eutheria</taxon>
        <taxon>Euarchontoglires</taxon>
        <taxon>Glires</taxon>
        <taxon>Rodentia</taxon>
        <taxon>Hystricomorpha</taxon>
        <taxon>Bathyergidae</taxon>
        <taxon>Heterocephalus</taxon>
    </lineage>
</organism>
<dbReference type="PANTHER" id="PTHR34927">
    <property type="entry name" value="IQ DOMAIN-CONTAINING PROTEIN K"/>
    <property type="match status" value="1"/>
</dbReference>
<dbReference type="Proteomes" id="UP000694906">
    <property type="component" value="Unplaced"/>
</dbReference>
<dbReference type="GeneID" id="101705323"/>
<evidence type="ECO:0000313" key="3">
    <source>
        <dbReference type="RefSeq" id="XP_021092896.1"/>
    </source>
</evidence>
<dbReference type="AlphaFoldDB" id="A0AAX6R7R2"/>
<dbReference type="CTD" id="124152"/>
<evidence type="ECO:0000256" key="1">
    <source>
        <dbReference type="SAM" id="MobiDB-lite"/>
    </source>
</evidence>
<evidence type="ECO:0000313" key="2">
    <source>
        <dbReference type="Proteomes" id="UP000694906"/>
    </source>
</evidence>
<dbReference type="InterPro" id="IPR043408">
    <property type="entry name" value="IQCK"/>
</dbReference>
<accession>A0AAX6R7R2</accession>